<feature type="domain" description="FAD/NAD(P)-binding" evidence="5">
    <location>
        <begin position="153"/>
        <end position="327"/>
    </location>
</feature>
<dbReference type="Pfam" id="PF07992">
    <property type="entry name" value="Pyr_redox_2"/>
    <property type="match status" value="2"/>
</dbReference>
<gene>
    <name evidence="7" type="primary">gltB_3</name>
    <name evidence="7" type="ORF">DEAC_c30630</name>
</gene>
<dbReference type="EC" id="1.4.1.13" evidence="7"/>
<dbReference type="Proteomes" id="UP000036356">
    <property type="component" value="Unassembled WGS sequence"/>
</dbReference>
<dbReference type="SUPFAM" id="SSF51905">
    <property type="entry name" value="FAD/NAD(P)-binding domain"/>
    <property type="match status" value="1"/>
</dbReference>
<feature type="domain" description="FAD/NAD(P)-binding" evidence="5">
    <location>
        <begin position="391"/>
        <end position="476"/>
    </location>
</feature>
<proteinExistence type="predicted"/>
<dbReference type="PATRIC" id="fig|476652.3.peg.3221"/>
<protein>
    <submittedName>
        <fullName evidence="7">Glutamate synthase [NADPH] small chain</fullName>
        <ecNumber evidence="7">1.4.1.13</ecNumber>
    </submittedName>
</protein>
<dbReference type="Gene3D" id="1.10.1060.10">
    <property type="entry name" value="Alpha-helical ferredoxin"/>
    <property type="match status" value="1"/>
</dbReference>
<accession>A0A0J1IK52</accession>
<dbReference type="InterPro" id="IPR051394">
    <property type="entry name" value="Glutamate_Synthase"/>
</dbReference>
<dbReference type="GO" id="GO:0051536">
    <property type="term" value="F:iron-sulfur cluster binding"/>
    <property type="evidence" value="ECO:0007669"/>
    <property type="project" value="InterPro"/>
</dbReference>
<dbReference type="STRING" id="476652.DEAC_c30630"/>
<evidence type="ECO:0000313" key="8">
    <source>
        <dbReference type="Proteomes" id="UP000036356"/>
    </source>
</evidence>
<dbReference type="EMBL" id="LDZY01000010">
    <property type="protein sequence ID" value="KLU65096.1"/>
    <property type="molecule type" value="Genomic_DNA"/>
</dbReference>
<organism evidence="7 8">
    <name type="scientific">Desulfosporosinus acididurans</name>
    <dbReference type="NCBI Taxonomy" id="476652"/>
    <lineage>
        <taxon>Bacteria</taxon>
        <taxon>Bacillati</taxon>
        <taxon>Bacillota</taxon>
        <taxon>Clostridia</taxon>
        <taxon>Eubacteriales</taxon>
        <taxon>Desulfitobacteriaceae</taxon>
        <taxon>Desulfosporosinus</taxon>
    </lineage>
</organism>
<dbReference type="InterPro" id="IPR028261">
    <property type="entry name" value="DPD_II"/>
</dbReference>
<keyword evidence="3" id="KW-0314">Glutamate biosynthesis</keyword>
<name>A0A0J1IK52_9FIRM</name>
<dbReference type="AlphaFoldDB" id="A0A0J1IK52"/>
<keyword evidence="8" id="KW-1185">Reference proteome</keyword>
<dbReference type="InterPro" id="IPR006005">
    <property type="entry name" value="Glut_synth_ssu1"/>
</dbReference>
<dbReference type="PRINTS" id="PR00419">
    <property type="entry name" value="ADXRDTASE"/>
</dbReference>
<keyword evidence="1" id="KW-0028">Amino-acid biosynthesis</keyword>
<comment type="caution">
    <text evidence="7">The sequence shown here is derived from an EMBL/GenBank/DDBJ whole genome shotgun (WGS) entry which is preliminary data.</text>
</comment>
<dbReference type="SUPFAM" id="SSF51971">
    <property type="entry name" value="Nucleotide-binding domain"/>
    <property type="match status" value="1"/>
</dbReference>
<evidence type="ECO:0000259" key="5">
    <source>
        <dbReference type="Pfam" id="PF07992"/>
    </source>
</evidence>
<keyword evidence="2 7" id="KW-0560">Oxidoreductase</keyword>
<feature type="domain" description="Dihydroprymidine dehydrogenase" evidence="6">
    <location>
        <begin position="23"/>
        <end position="140"/>
    </location>
</feature>
<dbReference type="InterPro" id="IPR023753">
    <property type="entry name" value="FAD/NAD-binding_dom"/>
</dbReference>
<evidence type="ECO:0000256" key="4">
    <source>
        <dbReference type="ARBA" id="ARBA00029440"/>
    </source>
</evidence>
<evidence type="ECO:0000259" key="6">
    <source>
        <dbReference type="Pfam" id="PF14691"/>
    </source>
</evidence>
<evidence type="ECO:0000313" key="7">
    <source>
        <dbReference type="EMBL" id="KLU65096.1"/>
    </source>
</evidence>
<evidence type="ECO:0000256" key="1">
    <source>
        <dbReference type="ARBA" id="ARBA00022605"/>
    </source>
</evidence>
<sequence>MGKATGFLEYERINPKKRSPEDRIKDWEEMRLHQDPELIKTQGARCMNCGVPFCQGGVLLNGMASGCPLHNLIPEWNELVYKGQWEEAYKRLTRTSPFPEFTSRVCPAPCEGACTEGYILEPVTVNSIEYEIIERAFAEGWVRPRNAKKTGKKIAIVGSGPSGMSAAYYLNAVGHDVTVYERNDRVGGLMMYGIPNMKLDKRVVERRLELMKASGIQFVLNTEVGKDIPAQELVNQYDAVILCAGAAKARGLNVEGSDLKGVYYAVDFLKANTKSLLDSNLQDGSYINAKDKDVIIIGGGDTGTDCVATSLRHGCKSVQQFEIMPEPPEKRREASNPWPEWPLKLKVDYGQEEAINLSGRDPRNYLISTKKIVGNENGEVKEVHTVEITWVKNDSGRMVPQEVPGSEKVWKADLVLLAMGFLGPEDTIPAELKLERDSRSNVKAEYEVFETNVEKVFAAGDMRRGQSLIVWAIQEGKLAAREVDKYLMGKSVL</sequence>
<dbReference type="SUPFAM" id="SSF46548">
    <property type="entry name" value="alpha-helical ferredoxin"/>
    <property type="match status" value="1"/>
</dbReference>
<dbReference type="GO" id="GO:0016639">
    <property type="term" value="F:oxidoreductase activity, acting on the CH-NH2 group of donors, NAD or NADP as acceptor"/>
    <property type="evidence" value="ECO:0007669"/>
    <property type="project" value="InterPro"/>
</dbReference>
<dbReference type="Gene3D" id="3.50.50.60">
    <property type="entry name" value="FAD/NAD(P)-binding domain"/>
    <property type="match status" value="2"/>
</dbReference>
<evidence type="ECO:0000256" key="2">
    <source>
        <dbReference type="ARBA" id="ARBA00023002"/>
    </source>
</evidence>
<dbReference type="PANTHER" id="PTHR43100">
    <property type="entry name" value="GLUTAMATE SYNTHASE [NADPH] SMALL CHAIN"/>
    <property type="match status" value="1"/>
</dbReference>
<comment type="pathway">
    <text evidence="4">Amino-acid biosynthesis.</text>
</comment>
<dbReference type="GO" id="GO:0006537">
    <property type="term" value="P:glutamate biosynthetic process"/>
    <property type="evidence" value="ECO:0007669"/>
    <property type="project" value="UniProtKB-KW"/>
</dbReference>
<dbReference type="PANTHER" id="PTHR43100:SF1">
    <property type="entry name" value="GLUTAMATE SYNTHASE [NADPH] SMALL CHAIN"/>
    <property type="match status" value="1"/>
</dbReference>
<reference evidence="7 8" key="1">
    <citation type="submission" date="2015-06" db="EMBL/GenBank/DDBJ databases">
        <title>Draft genome of the moderately acidophilic sulfate reducer Candidatus Desulfosporosinus acididurans strain M1.</title>
        <authorList>
            <person name="Poehlein A."/>
            <person name="Petzsch P."/>
            <person name="Johnson B.D."/>
            <person name="Schloemann M."/>
            <person name="Daniel R."/>
            <person name="Muehling M."/>
        </authorList>
    </citation>
    <scope>NUCLEOTIDE SEQUENCE [LARGE SCALE GENOMIC DNA]</scope>
    <source>
        <strain evidence="7 8">M1</strain>
    </source>
</reference>
<dbReference type="Pfam" id="PF14691">
    <property type="entry name" value="Fer4_20"/>
    <property type="match status" value="1"/>
</dbReference>
<dbReference type="NCBIfam" id="TIGR01317">
    <property type="entry name" value="GOGAT_sm_gam"/>
    <property type="match status" value="1"/>
</dbReference>
<evidence type="ECO:0000256" key="3">
    <source>
        <dbReference type="ARBA" id="ARBA00023164"/>
    </source>
</evidence>
<dbReference type="InterPro" id="IPR009051">
    <property type="entry name" value="Helical_ferredxn"/>
</dbReference>
<dbReference type="InterPro" id="IPR036188">
    <property type="entry name" value="FAD/NAD-bd_sf"/>
</dbReference>
<dbReference type="RefSeq" id="WP_047810874.1">
    <property type="nucleotide sequence ID" value="NZ_LDZY01000010.1"/>
</dbReference>
<dbReference type="GO" id="GO:0004355">
    <property type="term" value="F:glutamate synthase (NADPH) activity"/>
    <property type="evidence" value="ECO:0007669"/>
    <property type="project" value="UniProtKB-EC"/>
</dbReference>